<evidence type="ECO:0000313" key="1">
    <source>
        <dbReference type="EMBL" id="MBY17922.1"/>
    </source>
</evidence>
<gene>
    <name evidence="1" type="ORF">g.138517</name>
</gene>
<dbReference type="EMBL" id="GGMR01005303">
    <property type="protein sequence ID" value="MBY17922.1"/>
    <property type="molecule type" value="Transcribed_RNA"/>
</dbReference>
<protein>
    <submittedName>
        <fullName evidence="1">Uncharacterized protein</fullName>
    </submittedName>
</protein>
<reference evidence="1" key="1">
    <citation type="submission" date="2018-04" db="EMBL/GenBank/DDBJ databases">
        <title>Transcriptome of Schizaphis graminum biotype I.</title>
        <authorList>
            <person name="Scully E.D."/>
            <person name="Geib S.M."/>
            <person name="Palmer N.A."/>
            <person name="Koch K."/>
            <person name="Bradshaw J."/>
            <person name="Heng-Moss T."/>
            <person name="Sarath G."/>
        </authorList>
    </citation>
    <scope>NUCLEOTIDE SEQUENCE</scope>
</reference>
<organism evidence="1">
    <name type="scientific">Schizaphis graminum</name>
    <name type="common">Green bug aphid</name>
    <dbReference type="NCBI Taxonomy" id="13262"/>
    <lineage>
        <taxon>Eukaryota</taxon>
        <taxon>Metazoa</taxon>
        <taxon>Ecdysozoa</taxon>
        <taxon>Arthropoda</taxon>
        <taxon>Hexapoda</taxon>
        <taxon>Insecta</taxon>
        <taxon>Pterygota</taxon>
        <taxon>Neoptera</taxon>
        <taxon>Paraneoptera</taxon>
        <taxon>Hemiptera</taxon>
        <taxon>Sternorrhyncha</taxon>
        <taxon>Aphidomorpha</taxon>
        <taxon>Aphidoidea</taxon>
        <taxon>Aphididae</taxon>
        <taxon>Aphidini</taxon>
        <taxon>Schizaphis</taxon>
    </lineage>
</organism>
<proteinExistence type="predicted"/>
<name>A0A2S2NLV0_SCHGA</name>
<accession>A0A2S2NLV0</accession>
<sequence length="106" mass="12561">MIIYIFYVSVNHYSLSYHYNIVYIIWTSKIRTKYFTKKKNRYCVGTTTLIWLYDADIVRVACCGPDDRTNPPSLIIKKNYKHARAMNIGRSEVIREIFNAKKISNK</sequence>
<dbReference type="AlphaFoldDB" id="A0A2S2NLV0"/>